<dbReference type="AlphaFoldDB" id="A0A0F9DT67"/>
<keyword evidence="1" id="KW-0472">Membrane</keyword>
<evidence type="ECO:0000313" key="2">
    <source>
        <dbReference type="EMBL" id="KKL56936.1"/>
    </source>
</evidence>
<proteinExistence type="predicted"/>
<keyword evidence="1" id="KW-0812">Transmembrane</keyword>
<name>A0A0F9DT67_9ZZZZ</name>
<keyword evidence="1" id="KW-1133">Transmembrane helix</keyword>
<gene>
    <name evidence="2" type="ORF">LCGC14_2240420</name>
</gene>
<organism evidence="2">
    <name type="scientific">marine sediment metagenome</name>
    <dbReference type="NCBI Taxonomy" id="412755"/>
    <lineage>
        <taxon>unclassified sequences</taxon>
        <taxon>metagenomes</taxon>
        <taxon>ecological metagenomes</taxon>
    </lineage>
</organism>
<reference evidence="2" key="1">
    <citation type="journal article" date="2015" name="Nature">
        <title>Complex archaea that bridge the gap between prokaryotes and eukaryotes.</title>
        <authorList>
            <person name="Spang A."/>
            <person name="Saw J.H."/>
            <person name="Jorgensen S.L."/>
            <person name="Zaremba-Niedzwiedzka K."/>
            <person name="Martijn J."/>
            <person name="Lind A.E."/>
            <person name="van Eijk R."/>
            <person name="Schleper C."/>
            <person name="Guy L."/>
            <person name="Ettema T.J."/>
        </authorList>
    </citation>
    <scope>NUCLEOTIDE SEQUENCE</scope>
</reference>
<sequence length="170" mass="19383">MVAKRAQLKIQQMAFMLIAVTLFFILVGMFIFSIQFSGLKSSAAALEEKNAMLLVTKLANSPEFSCGEAFKNKKTNCIDSDKAMILKENINKYRNFWDVENIEIRKIYPISKEKECSLENYPDCNIIKIREGSITSEFSNFVSLCRKESIEGEVYDKCELAKLIVSYDGN</sequence>
<evidence type="ECO:0000256" key="1">
    <source>
        <dbReference type="SAM" id="Phobius"/>
    </source>
</evidence>
<evidence type="ECO:0008006" key="3">
    <source>
        <dbReference type="Google" id="ProtNLM"/>
    </source>
</evidence>
<dbReference type="EMBL" id="LAZR01030329">
    <property type="protein sequence ID" value="KKL56936.1"/>
    <property type="molecule type" value="Genomic_DNA"/>
</dbReference>
<accession>A0A0F9DT67</accession>
<feature type="transmembrane region" description="Helical" evidence="1">
    <location>
        <begin position="12"/>
        <end position="32"/>
    </location>
</feature>
<protein>
    <recommendedName>
        <fullName evidence="3">Type 4 fimbrial biogenesis protein PilX N-terminal domain-containing protein</fullName>
    </recommendedName>
</protein>
<comment type="caution">
    <text evidence="2">The sequence shown here is derived from an EMBL/GenBank/DDBJ whole genome shotgun (WGS) entry which is preliminary data.</text>
</comment>